<reference evidence="2" key="1">
    <citation type="submission" date="2020-08" db="EMBL/GenBank/DDBJ databases">
        <title>Plant Genome Project.</title>
        <authorList>
            <person name="Zhang R.-G."/>
        </authorList>
    </citation>
    <scope>NUCLEOTIDE SEQUENCE</scope>
    <source>
        <strain evidence="2">WSP0</strain>
        <tissue evidence="2">Leaf</tissue>
    </source>
</reference>
<evidence type="ECO:0000313" key="2">
    <source>
        <dbReference type="EMBL" id="KAG5552789.1"/>
    </source>
</evidence>
<dbReference type="Proteomes" id="UP000823749">
    <property type="component" value="Chromosome 4"/>
</dbReference>
<proteinExistence type="predicted"/>
<dbReference type="EMBL" id="JACTNZ010000004">
    <property type="protein sequence ID" value="KAG5552789.1"/>
    <property type="molecule type" value="Genomic_DNA"/>
</dbReference>
<organism evidence="2 3">
    <name type="scientific">Rhododendron griersonianum</name>
    <dbReference type="NCBI Taxonomy" id="479676"/>
    <lineage>
        <taxon>Eukaryota</taxon>
        <taxon>Viridiplantae</taxon>
        <taxon>Streptophyta</taxon>
        <taxon>Embryophyta</taxon>
        <taxon>Tracheophyta</taxon>
        <taxon>Spermatophyta</taxon>
        <taxon>Magnoliopsida</taxon>
        <taxon>eudicotyledons</taxon>
        <taxon>Gunneridae</taxon>
        <taxon>Pentapetalae</taxon>
        <taxon>asterids</taxon>
        <taxon>Ericales</taxon>
        <taxon>Ericaceae</taxon>
        <taxon>Ericoideae</taxon>
        <taxon>Rhodoreae</taxon>
        <taxon>Rhododendron</taxon>
    </lineage>
</organism>
<feature type="region of interest" description="Disordered" evidence="1">
    <location>
        <begin position="50"/>
        <end position="69"/>
    </location>
</feature>
<comment type="caution">
    <text evidence="2">The sequence shown here is derived from an EMBL/GenBank/DDBJ whole genome shotgun (WGS) entry which is preliminary data.</text>
</comment>
<gene>
    <name evidence="2" type="ORF">RHGRI_010777</name>
</gene>
<feature type="compositionally biased region" description="Polar residues" evidence="1">
    <location>
        <begin position="57"/>
        <end position="67"/>
    </location>
</feature>
<dbReference type="AlphaFoldDB" id="A0AAV6KKN2"/>
<evidence type="ECO:0000256" key="1">
    <source>
        <dbReference type="SAM" id="MobiDB-lite"/>
    </source>
</evidence>
<name>A0AAV6KKN2_9ERIC</name>
<sequence>MADGATSFADGLFGDRKAHILSLFNDVAVEMQCADMCAEGREAIFKRLSDAGKSTKESTPSDTTNGSIHMADGLGFKAIDSNTLQKLLGNQTARDAARDRDRDSVA</sequence>
<keyword evidence="3" id="KW-1185">Reference proteome</keyword>
<accession>A0AAV6KKN2</accession>
<protein>
    <submittedName>
        <fullName evidence="2">Uncharacterized protein</fullName>
    </submittedName>
</protein>
<evidence type="ECO:0000313" key="3">
    <source>
        <dbReference type="Proteomes" id="UP000823749"/>
    </source>
</evidence>